<gene>
    <name evidence="4" type="ORF">EFK50_09905</name>
</gene>
<dbReference type="FunFam" id="3.90.226.10:FF:000021">
    <property type="entry name" value="Acetyl-CoA carboxylase carboxyltransferase subunit"/>
    <property type="match status" value="1"/>
</dbReference>
<feature type="domain" description="CoA carboxyltransferase N-terminal" evidence="2">
    <location>
        <begin position="30"/>
        <end position="281"/>
    </location>
</feature>
<dbReference type="PROSITE" id="PS50989">
    <property type="entry name" value="COA_CT_CTER"/>
    <property type="match status" value="1"/>
</dbReference>
<dbReference type="EMBL" id="RJSE01000007">
    <property type="protein sequence ID" value="RNL62114.1"/>
    <property type="molecule type" value="Genomic_DNA"/>
</dbReference>
<dbReference type="Proteomes" id="UP000267128">
    <property type="component" value="Unassembled WGS sequence"/>
</dbReference>
<dbReference type="Pfam" id="PF01039">
    <property type="entry name" value="Carboxyl_trans"/>
    <property type="match status" value="1"/>
</dbReference>
<evidence type="ECO:0000313" key="4">
    <source>
        <dbReference type="EMBL" id="RNL62114.1"/>
    </source>
</evidence>
<dbReference type="InterPro" id="IPR011762">
    <property type="entry name" value="COA_CT_N"/>
</dbReference>
<name>A0A3N0CF81_9ACTN</name>
<comment type="caution">
    <text evidence="4">The sequence shown here is derived from an EMBL/GenBank/DDBJ whole genome shotgun (WGS) entry which is preliminary data.</text>
</comment>
<protein>
    <submittedName>
        <fullName evidence="4">Acyl-CoA carboxylase subunit beta</fullName>
    </submittedName>
</protein>
<dbReference type="PANTHER" id="PTHR22855">
    <property type="entry name" value="ACETYL, PROPIONYL, PYRUVATE, AND GLUTACONYL CARBOXYLASE-RELATED"/>
    <property type="match status" value="1"/>
</dbReference>
<feature type="region of interest" description="Disordered" evidence="1">
    <location>
        <begin position="1"/>
        <end position="28"/>
    </location>
</feature>
<sequence>MTTTDTTAADAASPDVEPVETPEPSRRDSMLAKLADLDAEHAKAVLGGGERAIERHHKRDKLLPRERIELLIDPGTAFLELSPLAGWGSDFAVGASVVTGIGVIEGVECLITANDPTVKGGASNPWTLKKGFRASQIAEENNLPTVALVESGGADLPTQKDIFIPGGKMFRDITRSSAARVPTIALVFGNSTAGGAYIPGMSDYTVMVKEKAKVFLGGPPLVKMATGEESDDESLGGAEMHARISGLADYLAVDEHDAIRIGRRIVARLNQQKRGRAAGVSTGSTSGSVTYAEPEADPEELLDLIPTDLKEPFDPRDVIARIADGRSATNGAVFDEFKPLYGNSLVTGWAKIHGQQVGILANAQGVLFSEEAQKATQFIQLANQVDVPLLFLQNTTGYMVGAEYEQGGIIKHGAQMINAVSNSKVPHLTVVMAASYGAGNYGMNGRAFDPRFLFTWPSAKSAVMGPAQLAGVLEIVAKQSAESKGQEFDAEGFGAIKAMVEAQIEEQSMPYFLSGMVYDDGVIDPRDTRTVLGICLSVINNKPIEGTDRFGVFRM</sequence>
<dbReference type="FunFam" id="3.90.226.10:FF:000030">
    <property type="entry name" value="Acetyl-CoA carboxylase carboxyltransferase subunit"/>
    <property type="match status" value="1"/>
</dbReference>
<dbReference type="InterPro" id="IPR045190">
    <property type="entry name" value="MCCB/AccD1-like"/>
</dbReference>
<evidence type="ECO:0000259" key="2">
    <source>
        <dbReference type="PROSITE" id="PS50980"/>
    </source>
</evidence>
<reference evidence="4 5" key="1">
    <citation type="submission" date="2018-11" db="EMBL/GenBank/DDBJ databases">
        <authorList>
            <person name="Li F."/>
        </authorList>
    </citation>
    <scope>NUCLEOTIDE SEQUENCE [LARGE SCALE GENOMIC DNA]</scope>
    <source>
        <strain evidence="4 5">Gsoil 097</strain>
    </source>
</reference>
<evidence type="ECO:0000313" key="5">
    <source>
        <dbReference type="Proteomes" id="UP000267128"/>
    </source>
</evidence>
<evidence type="ECO:0000256" key="1">
    <source>
        <dbReference type="SAM" id="MobiDB-lite"/>
    </source>
</evidence>
<keyword evidence="5" id="KW-1185">Reference proteome</keyword>
<dbReference type="SUPFAM" id="SSF52096">
    <property type="entry name" value="ClpP/crotonase"/>
    <property type="match status" value="2"/>
</dbReference>
<dbReference type="PANTHER" id="PTHR22855:SF46">
    <property type="entry name" value="METHYLCROTONOYL-COA CARBOXYLASE"/>
    <property type="match status" value="1"/>
</dbReference>
<dbReference type="AlphaFoldDB" id="A0A3N0CF81"/>
<dbReference type="InterPro" id="IPR029045">
    <property type="entry name" value="ClpP/crotonase-like_dom_sf"/>
</dbReference>
<proteinExistence type="predicted"/>
<dbReference type="Gene3D" id="3.90.226.10">
    <property type="entry name" value="2-enoyl-CoA Hydratase, Chain A, domain 1"/>
    <property type="match status" value="2"/>
</dbReference>
<dbReference type="OrthoDB" id="5240504at2"/>
<organism evidence="4 5">
    <name type="scientific">Nocardioides marmoriginsengisoli</name>
    <dbReference type="NCBI Taxonomy" id="661483"/>
    <lineage>
        <taxon>Bacteria</taxon>
        <taxon>Bacillati</taxon>
        <taxon>Actinomycetota</taxon>
        <taxon>Actinomycetes</taxon>
        <taxon>Propionibacteriales</taxon>
        <taxon>Nocardioidaceae</taxon>
        <taxon>Nocardioides</taxon>
    </lineage>
</organism>
<dbReference type="PROSITE" id="PS50980">
    <property type="entry name" value="COA_CT_NTER"/>
    <property type="match status" value="1"/>
</dbReference>
<feature type="compositionally biased region" description="Low complexity" evidence="1">
    <location>
        <begin position="1"/>
        <end position="12"/>
    </location>
</feature>
<feature type="domain" description="CoA carboxyltransferase C-terminal" evidence="3">
    <location>
        <begin position="297"/>
        <end position="555"/>
    </location>
</feature>
<accession>A0A3N0CF81</accession>
<dbReference type="InterPro" id="IPR011763">
    <property type="entry name" value="COA_CT_C"/>
</dbReference>
<dbReference type="GO" id="GO:0016874">
    <property type="term" value="F:ligase activity"/>
    <property type="evidence" value="ECO:0007669"/>
    <property type="project" value="InterPro"/>
</dbReference>
<dbReference type="InterPro" id="IPR034733">
    <property type="entry name" value="AcCoA_carboxyl_beta"/>
</dbReference>
<evidence type="ECO:0000259" key="3">
    <source>
        <dbReference type="PROSITE" id="PS50989"/>
    </source>
</evidence>